<evidence type="ECO:0000256" key="1">
    <source>
        <dbReference type="SAM" id="Coils"/>
    </source>
</evidence>
<accession>K0SZM3</accession>
<feature type="compositionally biased region" description="Basic and acidic residues" evidence="2">
    <location>
        <begin position="676"/>
        <end position="696"/>
    </location>
</feature>
<organism evidence="3 4">
    <name type="scientific">Thalassiosira oceanica</name>
    <name type="common">Marine diatom</name>
    <dbReference type="NCBI Taxonomy" id="159749"/>
    <lineage>
        <taxon>Eukaryota</taxon>
        <taxon>Sar</taxon>
        <taxon>Stramenopiles</taxon>
        <taxon>Ochrophyta</taxon>
        <taxon>Bacillariophyta</taxon>
        <taxon>Coscinodiscophyceae</taxon>
        <taxon>Thalassiosirophycidae</taxon>
        <taxon>Thalassiosirales</taxon>
        <taxon>Thalassiosiraceae</taxon>
        <taxon>Thalassiosira</taxon>
    </lineage>
</organism>
<reference evidence="3 4" key="1">
    <citation type="journal article" date="2012" name="Genome Biol.">
        <title>Genome and low-iron response of an oceanic diatom adapted to chronic iron limitation.</title>
        <authorList>
            <person name="Lommer M."/>
            <person name="Specht M."/>
            <person name="Roy A.S."/>
            <person name="Kraemer L."/>
            <person name="Andreson R."/>
            <person name="Gutowska M.A."/>
            <person name="Wolf J."/>
            <person name="Bergner S.V."/>
            <person name="Schilhabel M.B."/>
            <person name="Klostermeier U.C."/>
            <person name="Beiko R.G."/>
            <person name="Rosenstiel P."/>
            <person name="Hippler M."/>
            <person name="Laroche J."/>
        </authorList>
    </citation>
    <scope>NUCLEOTIDE SEQUENCE [LARGE SCALE GENOMIC DNA]</scope>
    <source>
        <strain evidence="3 4">CCMP1005</strain>
    </source>
</reference>
<name>K0SZM3_THAOC</name>
<keyword evidence="4" id="KW-1185">Reference proteome</keyword>
<sequence>PDCGAPLSKVPGACRDCRVRLVHVSCAVSAQIDRGINIDPSLELCSVCLDHKDEEEGDTDQDQSIPSGPVKSSEDGDDIVDRDTSAIAGSNQCKCLWTGRGVATVCSEALADECSVCKGPVTRLCQQSGEGALGWSSAGEMILFCPSCHPDNTKSSDSAAMATADSTGDGSNQKAYRDTNRGGRPKGSTEDKKRADRRKKKEIVNSIVRKYATLQQEAKEANSKTLFKRVRVPDGTLARLTAEAKKEFNYEGEISLSLTTISSRMKSGNLEVWHPGLMNSMLEGTEHEAALIKWKKARNMYNPNAPLVGSKWWKGYCARNPHVCSQTGRKFAKNRAEAVLFDYFVKMYNQFDNAVIQSGNGKRFERPVHMDRNGRIVEDEKDGYGRPVQVDVFRPENVFVMDECGDNTHGKDDGNRAGEKKVVPRGAIPAEVVSTKNSHFSILPVSNLLAETVLVTVIFKGERLSPAWALGCDVFAEWVEGSEVVDNFGPGKRFPGLSLFDSNGKEIPVLFAATPSASMVGTILRDTFAALNRLGIARRGTDERGTFYPCAFIDGHPSRVDCDFLEYVNLAESRFCVVLGAPDATNYWQHHDSSEMNGGYKSELAQAKSDLILRKRLACMPAEIEQVEIVIIARPAIQNSYLVKENAVKSLLHRGLHPLNRALLDHPDIFATASEAEQKERTAVRQSRGIESRSDVHGMVAPAQQDLLSLGSASLLPSGQAAAAVASAAESLNLTGRTSRDIMSLLQSNASRTQARQEQLAADAANPNSTSPEELQRRYSEATRLTTGRVFRQGDGILGEEVLKEVQRRKAARAQLEADKVSKKESKLRQLATNYRDVKKRMAKLGNKYKHTVSDLKVLVGFKKKKSDDAMPKQPKKKDWLDRYNKTKGRPTPNVSLAESDEDDASQGEGVALEAAEASTEESTNDDGEVVIRRTRRHERVDLCRDSDGDGSDDEDAAEDEDAAAADGDYARIRAVVGRDSLLISLFRALVSQTTTRTANPRLQQHPWMMVGRTCAKQDVSRGPEGSLHNQQVSLKIWTQIRKVQLRGFHLRPRSAPSAEQNMLLDGAESCGTINGDGKYFQIFRRESSCLMRNSSARSRALSARWRCPSESSPPQLSESTLAFDDRAAHQA</sequence>
<feature type="region of interest" description="Disordered" evidence="2">
    <location>
        <begin position="676"/>
        <end position="697"/>
    </location>
</feature>
<feature type="compositionally biased region" description="Low complexity" evidence="2">
    <location>
        <begin position="1107"/>
        <end position="1120"/>
    </location>
</feature>
<evidence type="ECO:0000313" key="3">
    <source>
        <dbReference type="EMBL" id="EJK63637.1"/>
    </source>
</evidence>
<evidence type="ECO:0000313" key="4">
    <source>
        <dbReference type="Proteomes" id="UP000266841"/>
    </source>
</evidence>
<gene>
    <name evidence="3" type="ORF">THAOC_15693</name>
</gene>
<protein>
    <submittedName>
        <fullName evidence="3">Uncharacterized protein</fullName>
    </submittedName>
</protein>
<dbReference type="OrthoDB" id="54554at2759"/>
<dbReference type="AlphaFoldDB" id="K0SZM3"/>
<feature type="compositionally biased region" description="Low complexity" evidence="2">
    <location>
        <begin position="155"/>
        <end position="167"/>
    </location>
</feature>
<feature type="region of interest" description="Disordered" evidence="2">
    <location>
        <begin position="749"/>
        <end position="775"/>
    </location>
</feature>
<feature type="coiled-coil region" evidence="1">
    <location>
        <begin position="804"/>
        <end position="848"/>
    </location>
</feature>
<keyword evidence="1" id="KW-0175">Coiled coil</keyword>
<feature type="region of interest" description="Disordered" evidence="2">
    <location>
        <begin position="1107"/>
        <end position="1132"/>
    </location>
</feature>
<evidence type="ECO:0000256" key="2">
    <source>
        <dbReference type="SAM" id="MobiDB-lite"/>
    </source>
</evidence>
<feature type="region of interest" description="Disordered" evidence="2">
    <location>
        <begin position="155"/>
        <end position="200"/>
    </location>
</feature>
<feature type="compositionally biased region" description="Basic and acidic residues" evidence="2">
    <location>
        <begin position="175"/>
        <end position="194"/>
    </location>
</feature>
<dbReference type="Proteomes" id="UP000266841">
    <property type="component" value="Unassembled WGS sequence"/>
</dbReference>
<feature type="region of interest" description="Disordered" evidence="2">
    <location>
        <begin position="864"/>
        <end position="964"/>
    </location>
</feature>
<proteinExistence type="predicted"/>
<feature type="compositionally biased region" description="Acidic residues" evidence="2">
    <location>
        <begin position="919"/>
        <end position="929"/>
    </location>
</feature>
<feature type="region of interest" description="Disordered" evidence="2">
    <location>
        <begin position="54"/>
        <end position="81"/>
    </location>
</feature>
<comment type="caution">
    <text evidence="3">The sequence shown here is derived from an EMBL/GenBank/DDBJ whole genome shotgun (WGS) entry which is preliminary data.</text>
</comment>
<feature type="compositionally biased region" description="Acidic residues" evidence="2">
    <location>
        <begin position="949"/>
        <end position="964"/>
    </location>
</feature>
<dbReference type="EMBL" id="AGNL01018110">
    <property type="protein sequence ID" value="EJK63637.1"/>
    <property type="molecule type" value="Genomic_DNA"/>
</dbReference>
<feature type="compositionally biased region" description="Basic and acidic residues" evidence="2">
    <location>
        <begin position="866"/>
        <end position="885"/>
    </location>
</feature>
<feature type="non-terminal residue" evidence="3">
    <location>
        <position position="1"/>
    </location>
</feature>
<feature type="compositionally biased region" description="Basic and acidic residues" evidence="2">
    <location>
        <begin position="939"/>
        <end position="948"/>
    </location>
</feature>